<protein>
    <submittedName>
        <fullName evidence="2">Glycosyltransferase involved in cell wall bisynthesis</fullName>
    </submittedName>
</protein>
<accession>A0A239CVM8</accession>
<dbReference type="InterPro" id="IPR029044">
    <property type="entry name" value="Nucleotide-diphossugar_trans"/>
</dbReference>
<reference evidence="3" key="1">
    <citation type="submission" date="2017-06" db="EMBL/GenBank/DDBJ databases">
        <authorList>
            <person name="Varghese N."/>
            <person name="Submissions S."/>
        </authorList>
    </citation>
    <scope>NUCLEOTIDE SEQUENCE [LARGE SCALE GENOMIC DNA]</scope>
    <source>
        <strain evidence="3">5C</strain>
    </source>
</reference>
<evidence type="ECO:0000259" key="1">
    <source>
        <dbReference type="Pfam" id="PF00535"/>
    </source>
</evidence>
<dbReference type="Pfam" id="PF00535">
    <property type="entry name" value="Glycos_transf_2"/>
    <property type="match status" value="1"/>
</dbReference>
<dbReference type="InterPro" id="IPR001173">
    <property type="entry name" value="Glyco_trans_2-like"/>
</dbReference>
<proteinExistence type="predicted"/>
<dbReference type="CDD" id="cd00761">
    <property type="entry name" value="Glyco_tranf_GTA_type"/>
    <property type="match status" value="1"/>
</dbReference>
<dbReference type="RefSeq" id="WP_089239455.1">
    <property type="nucleotide sequence ID" value="NZ_FZOK01000005.1"/>
</dbReference>
<dbReference type="Gene3D" id="3.90.550.10">
    <property type="entry name" value="Spore Coat Polysaccharide Biosynthesis Protein SpsA, Chain A"/>
    <property type="match status" value="1"/>
</dbReference>
<keyword evidence="2" id="KW-0808">Transferase</keyword>
<dbReference type="AlphaFoldDB" id="A0A239CVM8"/>
<name>A0A239CVM8_9BACT</name>
<organism evidence="2 3">
    <name type="scientific">Belliella buryatensis</name>
    <dbReference type="NCBI Taxonomy" id="1500549"/>
    <lineage>
        <taxon>Bacteria</taxon>
        <taxon>Pseudomonadati</taxon>
        <taxon>Bacteroidota</taxon>
        <taxon>Cytophagia</taxon>
        <taxon>Cytophagales</taxon>
        <taxon>Cyclobacteriaceae</taxon>
        <taxon>Belliella</taxon>
    </lineage>
</organism>
<keyword evidence="3" id="KW-1185">Reference proteome</keyword>
<dbReference type="OrthoDB" id="6307329at2"/>
<feature type="domain" description="Glycosyltransferase 2-like" evidence="1">
    <location>
        <begin position="5"/>
        <end position="112"/>
    </location>
</feature>
<dbReference type="PANTHER" id="PTHR22916:SF3">
    <property type="entry name" value="UDP-GLCNAC:BETAGAL BETA-1,3-N-ACETYLGLUCOSAMINYLTRANSFERASE-LIKE PROTEIN 1"/>
    <property type="match status" value="1"/>
</dbReference>
<dbReference type="SUPFAM" id="SSF53448">
    <property type="entry name" value="Nucleotide-diphospho-sugar transferases"/>
    <property type="match status" value="1"/>
</dbReference>
<gene>
    <name evidence="2" type="ORF">SAMN06295967_105242</name>
</gene>
<dbReference type="EMBL" id="FZOK01000005">
    <property type="protein sequence ID" value="SNS23848.1"/>
    <property type="molecule type" value="Genomic_DNA"/>
</dbReference>
<dbReference type="Proteomes" id="UP000198480">
    <property type="component" value="Unassembled WGS sequence"/>
</dbReference>
<sequence>MQLVSIIIPVYNKAAYINETLESALKQTYSNIELVLVNDGSTDGSLDILKKYAEKFPSKINLIDSKNKGVSAATNLGIQEAKGDYIQFLDADDLLSPEKIEKQVALLNDNNFEKIASCEWVLFKDDIQKISQVPYGIFKNFESGIDCLLRAWNHQEMMQTAAWLTHRSLIEKAGGWNEDLVKNPNPDGEFFCRVLIHSKGVVFEPEGKVYYRIPGESNVSQQRGHQATLSLLRSYQSYEKVILSFENSKRIKVALKKVYQKFIYDVFPNFPDLIKESETCIKALEVSEKTYIGGPKFQRISKIIGFKNALRLKRFFQ</sequence>
<evidence type="ECO:0000313" key="2">
    <source>
        <dbReference type="EMBL" id="SNS23848.1"/>
    </source>
</evidence>
<dbReference type="GO" id="GO:0016758">
    <property type="term" value="F:hexosyltransferase activity"/>
    <property type="evidence" value="ECO:0007669"/>
    <property type="project" value="UniProtKB-ARBA"/>
</dbReference>
<evidence type="ECO:0000313" key="3">
    <source>
        <dbReference type="Proteomes" id="UP000198480"/>
    </source>
</evidence>
<dbReference type="PANTHER" id="PTHR22916">
    <property type="entry name" value="GLYCOSYLTRANSFERASE"/>
    <property type="match status" value="1"/>
</dbReference>